<keyword evidence="2" id="KW-1185">Reference proteome</keyword>
<dbReference type="AlphaFoldDB" id="A0A0D0VA28"/>
<proteinExistence type="predicted"/>
<dbReference type="HOGENOM" id="CLU_057882_0_0_1"/>
<name>A0A0D0VA28_9TREE</name>
<gene>
    <name evidence="1" type="ORF">I313_02775</name>
</gene>
<dbReference type="EMBL" id="KN847900">
    <property type="protein sequence ID" value="KIR41640.1"/>
    <property type="molecule type" value="Genomic_DNA"/>
</dbReference>
<reference evidence="1 2" key="1">
    <citation type="submission" date="2015-01" db="EMBL/GenBank/DDBJ databases">
        <title>The Genome Sequence of Cryptococcus gattii Ram5.</title>
        <authorList>
            <consortium name="The Broad Institute Genomics Platform"/>
            <person name="Cuomo C."/>
            <person name="Litvintseva A."/>
            <person name="Chen Y."/>
            <person name="Heitman J."/>
            <person name="Sun S."/>
            <person name="Springer D."/>
            <person name="Dromer F."/>
            <person name="Young S."/>
            <person name="Zeng Q."/>
            <person name="Gargeya S."/>
            <person name="Abouelleil A."/>
            <person name="Alvarado L."/>
            <person name="Chapman S.B."/>
            <person name="Gainer-Dewar J."/>
            <person name="Goldberg J."/>
            <person name="Griggs A."/>
            <person name="Gujja S."/>
            <person name="Hansen M."/>
            <person name="Howarth C."/>
            <person name="Imamovic A."/>
            <person name="Larimer J."/>
            <person name="Murphy C."/>
            <person name="Naylor J."/>
            <person name="Pearson M."/>
            <person name="Priest M."/>
            <person name="Roberts A."/>
            <person name="Saif S."/>
            <person name="Shea T."/>
            <person name="Sykes S."/>
            <person name="Wortman J."/>
            <person name="Nusbaum C."/>
            <person name="Birren B."/>
        </authorList>
    </citation>
    <scope>NUCLEOTIDE SEQUENCE [LARGE SCALE GENOMIC DNA]</scope>
    <source>
        <strain evidence="1 2">Ram5</strain>
    </source>
</reference>
<protein>
    <submittedName>
        <fullName evidence="1">Uncharacterized protein</fullName>
    </submittedName>
</protein>
<organism evidence="1 2">
    <name type="scientific">Cryptococcus deuterogattii Ram5</name>
    <dbReference type="NCBI Taxonomy" id="1296110"/>
    <lineage>
        <taxon>Eukaryota</taxon>
        <taxon>Fungi</taxon>
        <taxon>Dikarya</taxon>
        <taxon>Basidiomycota</taxon>
        <taxon>Agaricomycotina</taxon>
        <taxon>Tremellomycetes</taxon>
        <taxon>Tremellales</taxon>
        <taxon>Cryptococcaceae</taxon>
        <taxon>Cryptococcus</taxon>
        <taxon>Cryptococcus gattii species complex</taxon>
    </lineage>
</organism>
<sequence>MAKALDKQSIQTRMAAIYWGMKRHTDEFSWGKEGMRVRHISLDQVAQCSNLEELDELSTIDTMSLKCPNKHSRELCVHLPGSYEPKVEDGIVFYIEDPNGLLLPVTIKFLTSIPCYSLSIKNILDESYPAVTILAIKEPIVRYGRRDGYAICVDLPTDLVEIHPKDKLDIPSAKILPAAPLQDLEWESVVKDLGNESLQDKNPIIVAKHYTSALAYPEVKGSSSHQLPHLISFLISSASLYLNRTQALLDQKPLIIWVQFILV</sequence>
<evidence type="ECO:0000313" key="2">
    <source>
        <dbReference type="Proteomes" id="UP000053392"/>
    </source>
</evidence>
<accession>A0A0D0VA28</accession>
<evidence type="ECO:0000313" key="1">
    <source>
        <dbReference type="EMBL" id="KIR41640.1"/>
    </source>
</evidence>
<dbReference type="Proteomes" id="UP000053392">
    <property type="component" value="Unassembled WGS sequence"/>
</dbReference>
<dbReference type="OrthoDB" id="2567960at2759"/>